<name>A0ABT2H1C5_9MICO</name>
<gene>
    <name evidence="1" type="ORF">N1032_08205</name>
</gene>
<comment type="caution">
    <text evidence="1">The sequence shown here is derived from an EMBL/GenBank/DDBJ whole genome shotgun (WGS) entry which is preliminary data.</text>
</comment>
<dbReference type="EMBL" id="JANLCJ010000002">
    <property type="protein sequence ID" value="MCS5733720.1"/>
    <property type="molecule type" value="Genomic_DNA"/>
</dbReference>
<proteinExistence type="predicted"/>
<sequence>MRPEGDGFVVIDLLGRPMSDVVDWLAAEELLEERGLGYLAEPFMLEGARTHGGSEAGARPLRVRITEVDTTRIRVKKDDFGAIDAPLLEYTLDWPAPPELRPIRPDERHVWP</sequence>
<protein>
    <submittedName>
        <fullName evidence="1">Uncharacterized protein</fullName>
    </submittedName>
</protein>
<keyword evidence="2" id="KW-1185">Reference proteome</keyword>
<accession>A0ABT2H1C5</accession>
<evidence type="ECO:0000313" key="2">
    <source>
        <dbReference type="Proteomes" id="UP001165586"/>
    </source>
</evidence>
<evidence type="ECO:0000313" key="1">
    <source>
        <dbReference type="EMBL" id="MCS5733720.1"/>
    </source>
</evidence>
<organism evidence="1 2">
    <name type="scientific">Herbiconiux daphne</name>
    <dbReference type="NCBI Taxonomy" id="2970914"/>
    <lineage>
        <taxon>Bacteria</taxon>
        <taxon>Bacillati</taxon>
        <taxon>Actinomycetota</taxon>
        <taxon>Actinomycetes</taxon>
        <taxon>Micrococcales</taxon>
        <taxon>Microbacteriaceae</taxon>
        <taxon>Herbiconiux</taxon>
    </lineage>
</organism>
<dbReference type="Proteomes" id="UP001165586">
    <property type="component" value="Unassembled WGS sequence"/>
</dbReference>
<reference evidence="1" key="1">
    <citation type="submission" date="2022-08" db="EMBL/GenBank/DDBJ databases">
        <authorList>
            <person name="Deng Y."/>
            <person name="Han X.-F."/>
            <person name="Zhang Y.-Q."/>
        </authorList>
    </citation>
    <scope>NUCLEOTIDE SEQUENCE</scope>
    <source>
        <strain evidence="1">CPCC 203386</strain>
    </source>
</reference>